<reference evidence="1" key="2">
    <citation type="submission" date="2019-06" db="EMBL/GenBank/DDBJ databases">
        <title>Genomics analysis of Aphanomyces spp. identifies a new class of oomycete effector associated with host adaptation.</title>
        <authorList>
            <person name="Gaulin E."/>
        </authorList>
    </citation>
    <scope>NUCLEOTIDE SEQUENCE</scope>
    <source>
        <strain evidence="1">CBS 578.67</strain>
    </source>
</reference>
<name>A0A485LMK9_9STRA</name>
<evidence type="ECO:0000313" key="1">
    <source>
        <dbReference type="EMBL" id="KAF0685297.1"/>
    </source>
</evidence>
<protein>
    <submittedName>
        <fullName evidence="2">Aste57867_22785 protein</fullName>
    </submittedName>
</protein>
<dbReference type="EMBL" id="CAADRA010007223">
    <property type="protein sequence ID" value="VFT99438.1"/>
    <property type="molecule type" value="Genomic_DNA"/>
</dbReference>
<sequence length="247" mass="26902">MTATILSKASIHYILCNEEITFGTPIHSIWDLTAPRLHDLMCSSRRAQCQAHNCDRIVASRKLCVGHGVRGEDLGARLLIVSTEPNTKACAGNTAARVVVQLMLVQTGSKRVGSVGLTVAASAAKRTSATRQRCDMATAGLTVEANDVMWMAASDLRTNAMGMFVRFIAYKRDSNRFLPFTPVIYLCSRMMPSTRLVARRTSTELVGRDLQGRFEASETDFVASCNPFRAMNVTGSVSDFSGMGLVI</sequence>
<gene>
    <name evidence="2" type="primary">Aste57867_22785</name>
    <name evidence="1" type="ORF">As57867_022715</name>
    <name evidence="2" type="ORF">ASTE57867_22785</name>
</gene>
<accession>A0A485LMK9</accession>
<organism evidence="2 3">
    <name type="scientific">Aphanomyces stellatus</name>
    <dbReference type="NCBI Taxonomy" id="120398"/>
    <lineage>
        <taxon>Eukaryota</taxon>
        <taxon>Sar</taxon>
        <taxon>Stramenopiles</taxon>
        <taxon>Oomycota</taxon>
        <taxon>Saprolegniomycetes</taxon>
        <taxon>Saprolegniales</taxon>
        <taxon>Verrucalvaceae</taxon>
        <taxon>Aphanomyces</taxon>
    </lineage>
</organism>
<proteinExistence type="predicted"/>
<reference evidence="2 3" key="1">
    <citation type="submission" date="2019-03" db="EMBL/GenBank/DDBJ databases">
        <authorList>
            <person name="Gaulin E."/>
            <person name="Dumas B."/>
        </authorList>
    </citation>
    <scope>NUCLEOTIDE SEQUENCE [LARGE SCALE GENOMIC DNA]</scope>
    <source>
        <strain evidence="2">CBS 568.67</strain>
    </source>
</reference>
<dbReference type="AlphaFoldDB" id="A0A485LMK9"/>
<keyword evidence="3" id="KW-1185">Reference proteome</keyword>
<evidence type="ECO:0000313" key="2">
    <source>
        <dbReference type="EMBL" id="VFT99438.1"/>
    </source>
</evidence>
<dbReference type="EMBL" id="VJMH01007197">
    <property type="protein sequence ID" value="KAF0685297.1"/>
    <property type="molecule type" value="Genomic_DNA"/>
</dbReference>
<evidence type="ECO:0000313" key="3">
    <source>
        <dbReference type="Proteomes" id="UP000332933"/>
    </source>
</evidence>
<dbReference type="Proteomes" id="UP000332933">
    <property type="component" value="Unassembled WGS sequence"/>
</dbReference>